<dbReference type="Gene3D" id="3.20.20.80">
    <property type="entry name" value="Glycosidases"/>
    <property type="match status" value="1"/>
</dbReference>
<dbReference type="SUPFAM" id="SSF51445">
    <property type="entry name" value="(Trans)glycosidases"/>
    <property type="match status" value="1"/>
</dbReference>
<keyword evidence="4" id="KW-1185">Reference proteome</keyword>
<keyword evidence="3" id="KW-0378">Hydrolase</keyword>
<dbReference type="EMBL" id="JACHEX010000003">
    <property type="protein sequence ID" value="MBB6062941.1"/>
    <property type="molecule type" value="Genomic_DNA"/>
</dbReference>
<sequence length="455" mass="53121">MVGYEIYIRSFYDYNNDGTGDFKGLSNAVSYLKDLGVDLVWIMPHFKAPSYHGYDIIDFFDTTPSYGTIEDFKEMVEKLHEAGIKIAIDLPLNHVSSRHPWFKAAVSGDKEYEDFFLWADDGVDLNEKRPWDNEVIWHPYNGRWYYGVFGGSSPDLNYENEKVVEKALEIVEFWLNMGIDGFRFDAAKHIYDYDLQQKKFNYNHEKNIQFWKKVMDKARSIKSDVFAVTEVWDAPEIVAEYAKTIGCSFNFYFTEALRESINNGNTYKIWDCFSRTLTDDRGLYIPSNFSSNHDMTRLASSLQSEEQRKVFFAMLLTTPGIPFIFYGDELGMKGVYDPYFTESVIEPFPWYSSLSGDGQTLWKSIGYNHAFTGISVEEQSQREDSLLNTVKRWIRFRKENEWMTNSWIVDLRTSEFVVGYTVTNGEKSLRIYHNISGHKEEFEGIKLKPFESKVL</sequence>
<dbReference type="InterPro" id="IPR006047">
    <property type="entry name" value="GH13_cat_dom"/>
</dbReference>
<evidence type="ECO:0000259" key="2">
    <source>
        <dbReference type="SMART" id="SM00642"/>
    </source>
</evidence>
<dbReference type="InterPro" id="IPR017853">
    <property type="entry name" value="GH"/>
</dbReference>
<dbReference type="PANTHER" id="PTHR10357:SF179">
    <property type="entry name" value="NEUTRAL AND BASIC AMINO ACID TRANSPORT PROTEIN RBAT"/>
    <property type="match status" value="1"/>
</dbReference>
<gene>
    <name evidence="3" type="ORF">HNP65_001393</name>
</gene>
<protein>
    <submittedName>
        <fullName evidence="3">Glycosidase</fullName>
    </submittedName>
</protein>
<dbReference type="InterPro" id="IPR013780">
    <property type="entry name" value="Glyco_hydro_b"/>
</dbReference>
<dbReference type="InterPro" id="IPR045857">
    <property type="entry name" value="O16G_dom_2"/>
</dbReference>
<evidence type="ECO:0000313" key="4">
    <source>
        <dbReference type="Proteomes" id="UP000555828"/>
    </source>
</evidence>
<comment type="similarity">
    <text evidence="1">Belongs to the glycosyl hydrolase 13 family.</text>
</comment>
<dbReference type="Gene3D" id="3.90.400.10">
    <property type="entry name" value="Oligo-1,6-glucosidase, Domain 2"/>
    <property type="match status" value="1"/>
</dbReference>
<name>A0A841GVD8_9BACT</name>
<dbReference type="AlphaFoldDB" id="A0A841GVD8"/>
<dbReference type="Proteomes" id="UP000555828">
    <property type="component" value="Unassembled WGS sequence"/>
</dbReference>
<evidence type="ECO:0000313" key="3">
    <source>
        <dbReference type="EMBL" id="MBB6062941.1"/>
    </source>
</evidence>
<dbReference type="GO" id="GO:0004556">
    <property type="term" value="F:alpha-amylase activity"/>
    <property type="evidence" value="ECO:0007669"/>
    <property type="project" value="TreeGrafter"/>
</dbReference>
<feature type="domain" description="Glycosyl hydrolase family 13 catalytic" evidence="2">
    <location>
        <begin position="5"/>
        <end position="397"/>
    </location>
</feature>
<dbReference type="PANTHER" id="PTHR10357">
    <property type="entry name" value="ALPHA-AMYLASE FAMILY MEMBER"/>
    <property type="match status" value="1"/>
</dbReference>
<dbReference type="Pfam" id="PF00128">
    <property type="entry name" value="Alpha-amylase"/>
    <property type="match status" value="1"/>
</dbReference>
<organism evidence="3 4">
    <name type="scientific">Thermosipho japonicus</name>
    <dbReference type="NCBI Taxonomy" id="90323"/>
    <lineage>
        <taxon>Bacteria</taxon>
        <taxon>Thermotogati</taxon>
        <taxon>Thermotogota</taxon>
        <taxon>Thermotogae</taxon>
        <taxon>Thermotogales</taxon>
        <taxon>Fervidobacteriaceae</taxon>
        <taxon>Thermosipho</taxon>
    </lineage>
</organism>
<keyword evidence="3" id="KW-0326">Glycosidase</keyword>
<evidence type="ECO:0000256" key="1">
    <source>
        <dbReference type="ARBA" id="ARBA00008061"/>
    </source>
</evidence>
<reference evidence="3 4" key="1">
    <citation type="submission" date="2020-08" db="EMBL/GenBank/DDBJ databases">
        <title>Genomic Encyclopedia of Type Strains, Phase IV (KMG-IV): sequencing the most valuable type-strain genomes for metagenomic binning, comparative biology and taxonomic classification.</title>
        <authorList>
            <person name="Goeker M."/>
        </authorList>
    </citation>
    <scope>NUCLEOTIDE SEQUENCE [LARGE SCALE GENOMIC DNA]</scope>
    <source>
        <strain evidence="3 4">DSM 13481</strain>
    </source>
</reference>
<proteinExistence type="inferred from homology"/>
<dbReference type="GO" id="GO:0009313">
    <property type="term" value="P:oligosaccharide catabolic process"/>
    <property type="evidence" value="ECO:0007669"/>
    <property type="project" value="TreeGrafter"/>
</dbReference>
<accession>A0A841GVD8</accession>
<dbReference type="Gene3D" id="2.60.40.1180">
    <property type="entry name" value="Golgi alpha-mannosidase II"/>
    <property type="match status" value="1"/>
</dbReference>
<dbReference type="SMART" id="SM00642">
    <property type="entry name" value="Aamy"/>
    <property type="match status" value="1"/>
</dbReference>
<comment type="caution">
    <text evidence="3">The sequence shown here is derived from an EMBL/GenBank/DDBJ whole genome shotgun (WGS) entry which is preliminary data.</text>
</comment>
<dbReference type="RefSeq" id="WP_184619561.1">
    <property type="nucleotide sequence ID" value="NZ_JACHEX010000003.1"/>
</dbReference>